<organism evidence="1 2">
    <name type="scientific">Endocarpon pusillum</name>
    <dbReference type="NCBI Taxonomy" id="364733"/>
    <lineage>
        <taxon>Eukaryota</taxon>
        <taxon>Fungi</taxon>
        <taxon>Dikarya</taxon>
        <taxon>Ascomycota</taxon>
        <taxon>Pezizomycotina</taxon>
        <taxon>Eurotiomycetes</taxon>
        <taxon>Chaetothyriomycetidae</taxon>
        <taxon>Verrucariales</taxon>
        <taxon>Verrucariaceae</taxon>
        <taxon>Endocarpon</taxon>
    </lineage>
</organism>
<protein>
    <recommendedName>
        <fullName evidence="3">Thioredoxin-like fold domain-containing protein</fullName>
    </recommendedName>
</protein>
<name>A0A8H7E7T9_9EURO</name>
<sequence>MISYLDYTCPYSRKLFQTLHPAITSLVTQKYSTTLRLIFRQQIQPWHPSSTLCHEAALAVLRLAPTEFWEYSAALFERQTEFFDASVVGEGRNETYGRLVRLAEERVGVDGGEMMALLRIAEGGRRGGVE</sequence>
<dbReference type="Proteomes" id="UP000606974">
    <property type="component" value="Unassembled WGS sequence"/>
</dbReference>
<evidence type="ECO:0000313" key="2">
    <source>
        <dbReference type="Proteomes" id="UP000606974"/>
    </source>
</evidence>
<dbReference type="OrthoDB" id="37297at2759"/>
<dbReference type="SUPFAM" id="SSF52833">
    <property type="entry name" value="Thioredoxin-like"/>
    <property type="match status" value="1"/>
</dbReference>
<reference evidence="1" key="1">
    <citation type="submission" date="2020-02" db="EMBL/GenBank/DDBJ databases">
        <authorList>
            <person name="Palmer J.M."/>
        </authorList>
    </citation>
    <scope>NUCLEOTIDE SEQUENCE</scope>
    <source>
        <strain evidence="1">EPUS1.4</strain>
        <tissue evidence="1">Thallus</tissue>
    </source>
</reference>
<dbReference type="Gene3D" id="3.40.30.10">
    <property type="entry name" value="Glutaredoxin"/>
    <property type="match status" value="1"/>
</dbReference>
<dbReference type="PANTHER" id="PTHR33875">
    <property type="entry name" value="OS09G0542200 PROTEIN"/>
    <property type="match status" value="1"/>
</dbReference>
<dbReference type="EMBL" id="JAACFV010000020">
    <property type="protein sequence ID" value="KAF7511408.1"/>
    <property type="molecule type" value="Genomic_DNA"/>
</dbReference>
<evidence type="ECO:0000313" key="1">
    <source>
        <dbReference type="EMBL" id="KAF7511408.1"/>
    </source>
</evidence>
<dbReference type="PANTHER" id="PTHR33875:SF2">
    <property type="entry name" value="ACR183CP"/>
    <property type="match status" value="1"/>
</dbReference>
<accession>A0A8H7E7T9</accession>
<gene>
    <name evidence="1" type="ORF">GJ744_004597</name>
</gene>
<keyword evidence="2" id="KW-1185">Reference proteome</keyword>
<dbReference type="InterPro" id="IPR036249">
    <property type="entry name" value="Thioredoxin-like_sf"/>
</dbReference>
<proteinExistence type="predicted"/>
<comment type="caution">
    <text evidence="1">The sequence shown here is derived from an EMBL/GenBank/DDBJ whole genome shotgun (WGS) entry which is preliminary data.</text>
</comment>
<evidence type="ECO:0008006" key="3">
    <source>
        <dbReference type="Google" id="ProtNLM"/>
    </source>
</evidence>
<dbReference type="AlphaFoldDB" id="A0A8H7E7T9"/>